<accession>A0A9W8E041</accession>
<evidence type="ECO:0000256" key="8">
    <source>
        <dbReference type="SAM" id="MobiDB-lite"/>
    </source>
</evidence>
<sequence>MQNSTMSDDEHPTSFPSAVVEIAYWKEKYAEMRKKAQTTEIDLLDFQEQSSELEKELEGEVERLENENHDLKARNSKCIMETEEWKMKYYDSKKEMNHSLSTMTRELDFVKSQQEKYKSRTRELEQDNDDLERFERAARTSLRDMETRYSRALERTVALEAELEEKNQLMMDVQRLKDELKDLNLELNLLRSRQGKAAPAPVGGEDANGLPPTPPPGGSGPRLSTSAIPRPPGATYVAGGDGMDNPVRMVENIMGRVKNLETRLASCRSLVSPLIAAPGQGRSGIPSLSKASLPVTTGLDPSTMSPLTRMRMARARSMRAEITRRANVPSTMPPRR</sequence>
<dbReference type="AlphaFoldDB" id="A0A9W8E041"/>
<dbReference type="Pfam" id="PF04880">
    <property type="entry name" value="NUDE_C"/>
    <property type="match status" value="1"/>
</dbReference>
<evidence type="ECO:0000256" key="1">
    <source>
        <dbReference type="ARBA" id="ARBA00004245"/>
    </source>
</evidence>
<dbReference type="InterPro" id="IPR033494">
    <property type="entry name" value="NUDE"/>
</dbReference>
<comment type="subcellular location">
    <subcellularLocation>
        <location evidence="1">Cytoplasm</location>
        <location evidence="1">Cytoskeleton</location>
    </subcellularLocation>
</comment>
<organism evidence="10 11">
    <name type="scientific">Tieghemiomyces parasiticus</name>
    <dbReference type="NCBI Taxonomy" id="78921"/>
    <lineage>
        <taxon>Eukaryota</taxon>
        <taxon>Fungi</taxon>
        <taxon>Fungi incertae sedis</taxon>
        <taxon>Zoopagomycota</taxon>
        <taxon>Kickxellomycotina</taxon>
        <taxon>Dimargaritomycetes</taxon>
        <taxon>Dimargaritales</taxon>
        <taxon>Dimargaritaceae</taxon>
        <taxon>Tieghemiomyces</taxon>
    </lineage>
</organism>
<protein>
    <submittedName>
        <fullName evidence="10">NADH:ubiquinone oxidoreductase</fullName>
    </submittedName>
</protein>
<dbReference type="GO" id="GO:0047496">
    <property type="term" value="P:vesicle transport along microtubule"/>
    <property type="evidence" value="ECO:0007669"/>
    <property type="project" value="TreeGrafter"/>
</dbReference>
<dbReference type="EMBL" id="JANBPT010000187">
    <property type="protein sequence ID" value="KAJ1926120.1"/>
    <property type="molecule type" value="Genomic_DNA"/>
</dbReference>
<dbReference type="Proteomes" id="UP001150569">
    <property type="component" value="Unassembled WGS sequence"/>
</dbReference>
<comment type="caution">
    <text evidence="10">The sequence shown here is derived from an EMBL/GenBank/DDBJ whole genome shotgun (WGS) entry which is preliminary data.</text>
</comment>
<feature type="coiled-coil region" evidence="7">
    <location>
        <begin position="107"/>
        <end position="193"/>
    </location>
</feature>
<keyword evidence="5 7" id="KW-0175">Coiled coil</keyword>
<evidence type="ECO:0000259" key="9">
    <source>
        <dbReference type="Pfam" id="PF04880"/>
    </source>
</evidence>
<dbReference type="GO" id="GO:0000132">
    <property type="term" value="P:establishment of mitotic spindle orientation"/>
    <property type="evidence" value="ECO:0007669"/>
    <property type="project" value="TreeGrafter"/>
</dbReference>
<dbReference type="InterPro" id="IPR006964">
    <property type="entry name" value="NUDE_dom"/>
</dbReference>
<evidence type="ECO:0000256" key="2">
    <source>
        <dbReference type="ARBA" id="ARBA00007429"/>
    </source>
</evidence>
<evidence type="ECO:0000256" key="4">
    <source>
        <dbReference type="ARBA" id="ARBA00022701"/>
    </source>
</evidence>
<dbReference type="GO" id="GO:0005874">
    <property type="term" value="C:microtubule"/>
    <property type="evidence" value="ECO:0007669"/>
    <property type="project" value="UniProtKB-KW"/>
</dbReference>
<dbReference type="GO" id="GO:0007059">
    <property type="term" value="P:chromosome segregation"/>
    <property type="evidence" value="ECO:0007669"/>
    <property type="project" value="TreeGrafter"/>
</dbReference>
<feature type="region of interest" description="Disordered" evidence="8">
    <location>
        <begin position="194"/>
        <end position="228"/>
    </location>
</feature>
<dbReference type="OrthoDB" id="5877028at2759"/>
<evidence type="ECO:0000313" key="11">
    <source>
        <dbReference type="Proteomes" id="UP001150569"/>
    </source>
</evidence>
<gene>
    <name evidence="10" type="primary">NDE1_1</name>
    <name evidence="10" type="ORF">IWQ60_004055</name>
</gene>
<dbReference type="PANTHER" id="PTHR10921">
    <property type="entry name" value="NUCLEAR DISTRIBUTION PROTEIN NUDE HOMOLOG 1"/>
    <property type="match status" value="1"/>
</dbReference>
<feature type="domain" description="NUDE" evidence="9">
    <location>
        <begin position="141"/>
        <end position="272"/>
    </location>
</feature>
<dbReference type="GO" id="GO:0007020">
    <property type="term" value="P:microtubule nucleation"/>
    <property type="evidence" value="ECO:0007669"/>
    <property type="project" value="TreeGrafter"/>
</dbReference>
<dbReference type="GO" id="GO:0051642">
    <property type="term" value="P:centrosome localization"/>
    <property type="evidence" value="ECO:0007669"/>
    <property type="project" value="TreeGrafter"/>
</dbReference>
<evidence type="ECO:0000256" key="7">
    <source>
        <dbReference type="SAM" id="Coils"/>
    </source>
</evidence>
<evidence type="ECO:0000256" key="5">
    <source>
        <dbReference type="ARBA" id="ARBA00023054"/>
    </source>
</evidence>
<keyword evidence="4" id="KW-0493">Microtubule</keyword>
<reference evidence="10" key="1">
    <citation type="submission" date="2022-07" db="EMBL/GenBank/DDBJ databases">
        <title>Phylogenomic reconstructions and comparative analyses of Kickxellomycotina fungi.</title>
        <authorList>
            <person name="Reynolds N.K."/>
            <person name="Stajich J.E."/>
            <person name="Barry K."/>
            <person name="Grigoriev I.V."/>
            <person name="Crous P."/>
            <person name="Smith M.E."/>
        </authorList>
    </citation>
    <scope>NUCLEOTIDE SEQUENCE</scope>
    <source>
        <strain evidence="10">RSA 861</strain>
    </source>
</reference>
<keyword evidence="6" id="KW-0206">Cytoskeleton</keyword>
<evidence type="ECO:0000256" key="6">
    <source>
        <dbReference type="ARBA" id="ARBA00023212"/>
    </source>
</evidence>
<evidence type="ECO:0000256" key="3">
    <source>
        <dbReference type="ARBA" id="ARBA00022490"/>
    </source>
</evidence>
<dbReference type="GO" id="GO:0000776">
    <property type="term" value="C:kinetochore"/>
    <property type="evidence" value="ECO:0007669"/>
    <property type="project" value="TreeGrafter"/>
</dbReference>
<proteinExistence type="inferred from homology"/>
<dbReference type="GO" id="GO:0008017">
    <property type="term" value="F:microtubule binding"/>
    <property type="evidence" value="ECO:0007669"/>
    <property type="project" value="InterPro"/>
</dbReference>
<feature type="region of interest" description="Disordered" evidence="8">
    <location>
        <begin position="280"/>
        <end position="305"/>
    </location>
</feature>
<dbReference type="GO" id="GO:0005871">
    <property type="term" value="C:kinesin complex"/>
    <property type="evidence" value="ECO:0007669"/>
    <property type="project" value="TreeGrafter"/>
</dbReference>
<dbReference type="PANTHER" id="PTHR10921:SF1">
    <property type="entry name" value="NUCLEAR DISTRIBUTION PROTEIN NUDE HOMOLOG"/>
    <property type="match status" value="1"/>
</dbReference>
<name>A0A9W8E041_9FUNG</name>
<evidence type="ECO:0000313" key="10">
    <source>
        <dbReference type="EMBL" id="KAJ1926120.1"/>
    </source>
</evidence>
<comment type="similarity">
    <text evidence="2">Belongs to the nudE family.</text>
</comment>
<dbReference type="Gene3D" id="6.10.250.1080">
    <property type="match status" value="1"/>
</dbReference>
<keyword evidence="11" id="KW-1185">Reference proteome</keyword>
<feature type="coiled-coil region" evidence="7">
    <location>
        <begin position="36"/>
        <end position="81"/>
    </location>
</feature>
<keyword evidence="3" id="KW-0963">Cytoplasm</keyword>